<dbReference type="RefSeq" id="XP_022828075.1">
    <property type="nucleotide sequence ID" value="XM_022972307.1"/>
</dbReference>
<keyword evidence="2" id="KW-1133">Transmembrane helix</keyword>
<evidence type="ECO:0000256" key="2">
    <source>
        <dbReference type="SAM" id="Phobius"/>
    </source>
</evidence>
<feature type="region of interest" description="Disordered" evidence="1">
    <location>
        <begin position="539"/>
        <end position="585"/>
    </location>
</feature>
<proteinExistence type="predicted"/>
<dbReference type="KEGG" id="sliu:111357565"/>
<keyword evidence="2" id="KW-0812">Transmembrane</keyword>
<evidence type="ECO:0000313" key="3">
    <source>
        <dbReference type="Proteomes" id="UP000301870"/>
    </source>
</evidence>
<reference evidence="4" key="1">
    <citation type="submission" date="2025-08" db="UniProtKB">
        <authorList>
            <consortium name="RefSeq"/>
        </authorList>
    </citation>
    <scope>IDENTIFICATION</scope>
    <source>
        <strain evidence="4">Ishihara</strain>
        <tissue evidence="4">Whole body</tissue>
    </source>
</reference>
<name>A0A9J7IX03_SPOLT</name>
<protein>
    <submittedName>
        <fullName evidence="4">Uncharacterized protein LOC111357565 isoform X1</fullName>
    </submittedName>
</protein>
<keyword evidence="2" id="KW-0472">Membrane</keyword>
<dbReference type="AlphaFoldDB" id="A0A9J7IX03"/>
<evidence type="ECO:0000256" key="1">
    <source>
        <dbReference type="SAM" id="MobiDB-lite"/>
    </source>
</evidence>
<feature type="transmembrane region" description="Helical" evidence="2">
    <location>
        <begin position="29"/>
        <end position="50"/>
    </location>
</feature>
<dbReference type="OrthoDB" id="7479007at2759"/>
<gene>
    <name evidence="4" type="primary">LOC111357565</name>
</gene>
<keyword evidence="3" id="KW-1185">Reference proteome</keyword>
<dbReference type="Proteomes" id="UP000301870">
    <property type="component" value="Chromosome 25"/>
</dbReference>
<sequence>MFTKKNGTEFQKWRTITSYCFYIPNNREYLLILVLFIIEYQCSVCIYSYINFQLLPMDDCCSKTYNNGLVDSSSYIICGSDSLVKNNNGKGKTELSSSHPLDGNIKTNKIDETCVKVSALKPMTSTLKKPVAILKSRAVDAKIATPIKVSLEPYCPLKLDSIKQLKDSTKKLLCLLEDIQTKTNFKGFPIADTTEIRLAQIAAEDTKEPVNTDESDEALKKLEAKTKALNTIYLEDEDDDCSIFKRLTRKCNCLNQLEYNDFIIHFNENTKYFTSTTGEIIKNMRILKKFLYMGSKYTKNALIFLNEGLADSGYAEKVEITQGCSHSDMCNVFEDNSIVTTCISWPCRLAYYGDTVTQNLAASFVYKLAQLEEGRRYLKFTSKVTIDIKKVLRKRGSKLDIDTVELLNAALKVMHPPMTQHVNGIYHYRHLDEGYGSGNFKALLQFRAYMSIDEVFTHLDLLNNLSSDEKGKMELKRNLSGLLQLFKEMLQQYDNSEMNIIITNILNNIVSKNMLQENNRSDWPKALIMANIATEPVKTRNETIQQPEKKTHKKPNKSRIFLNRGHKATGGPADHNKSKKLIKDRRPIIVVPVEKK</sequence>
<accession>A0A9J7IX03</accession>
<evidence type="ECO:0000313" key="4">
    <source>
        <dbReference type="RefSeq" id="XP_022828075.1"/>
    </source>
</evidence>
<dbReference type="GeneID" id="111357565"/>
<organism evidence="3 4">
    <name type="scientific">Spodoptera litura</name>
    <name type="common">Asian cotton leafworm</name>
    <dbReference type="NCBI Taxonomy" id="69820"/>
    <lineage>
        <taxon>Eukaryota</taxon>
        <taxon>Metazoa</taxon>
        <taxon>Ecdysozoa</taxon>
        <taxon>Arthropoda</taxon>
        <taxon>Hexapoda</taxon>
        <taxon>Insecta</taxon>
        <taxon>Pterygota</taxon>
        <taxon>Neoptera</taxon>
        <taxon>Endopterygota</taxon>
        <taxon>Lepidoptera</taxon>
        <taxon>Glossata</taxon>
        <taxon>Ditrysia</taxon>
        <taxon>Noctuoidea</taxon>
        <taxon>Noctuidae</taxon>
        <taxon>Amphipyrinae</taxon>
        <taxon>Spodoptera</taxon>
    </lineage>
</organism>